<evidence type="ECO:0000256" key="1">
    <source>
        <dbReference type="ARBA" id="ARBA00001273"/>
    </source>
</evidence>
<feature type="binding site" evidence="10">
    <location>
        <position position="221"/>
    </location>
    <ligand>
        <name>substrate</name>
    </ligand>
</feature>
<feature type="binding site" evidence="9">
    <location>
        <position position="99"/>
    </location>
    <ligand>
        <name>Mn(2+)</name>
        <dbReference type="ChEBI" id="CHEBI:29035"/>
        <label>2</label>
    </ligand>
</feature>
<organism evidence="11 12">
    <name type="scientific">Halalkalibacter krulwichiae</name>
    <dbReference type="NCBI Taxonomy" id="199441"/>
    <lineage>
        <taxon>Bacteria</taxon>
        <taxon>Bacillati</taxon>
        <taxon>Bacillota</taxon>
        <taxon>Bacilli</taxon>
        <taxon>Bacillales</taxon>
        <taxon>Bacillaceae</taxon>
        <taxon>Halalkalibacter</taxon>
    </lineage>
</organism>
<feature type="binding site" evidence="9">
    <location>
        <position position="68"/>
    </location>
    <ligand>
        <name>Mn(2+)</name>
        <dbReference type="ChEBI" id="CHEBI:29035"/>
        <label>1</label>
    </ligand>
</feature>
<keyword evidence="5 9" id="KW-0464">Manganese</keyword>
<evidence type="ECO:0000313" key="11">
    <source>
        <dbReference type="EMBL" id="ARK32485.1"/>
    </source>
</evidence>
<dbReference type="GO" id="GO:0046872">
    <property type="term" value="F:metal ion binding"/>
    <property type="evidence" value="ECO:0007669"/>
    <property type="project" value="UniProtKB-KW"/>
</dbReference>
<dbReference type="KEGG" id="bkw:BkAM31D_22920"/>
<feature type="binding site" evidence="9">
    <location>
        <position position="224"/>
    </location>
    <ligand>
        <name>Mn(2+)</name>
        <dbReference type="ChEBI" id="CHEBI:29035"/>
        <label>2</label>
    </ligand>
</feature>
<name>A0A1X9MG85_9BACI</name>
<keyword evidence="3 9" id="KW-0479">Metal-binding</keyword>
<comment type="pathway">
    <text evidence="7">Carbohydrate biosynthesis.</text>
</comment>
<reference evidence="11 12" key="1">
    <citation type="submission" date="2017-04" db="EMBL/GenBank/DDBJ databases">
        <title>Bacillus krulwichiae AM31D Genome sequencing and assembly.</title>
        <authorList>
            <person name="Krulwich T.A."/>
            <person name="Anastor L."/>
            <person name="Ehrlich R."/>
            <person name="Ehrlich G.D."/>
            <person name="Janto B."/>
        </authorList>
    </citation>
    <scope>NUCLEOTIDE SEQUENCE [LARGE SCALE GENOMIC DNA]</scope>
    <source>
        <strain evidence="11 12">AM31D</strain>
    </source>
</reference>
<dbReference type="RefSeq" id="WP_066157575.1">
    <property type="nucleotide sequence ID" value="NZ_CP020814.1"/>
</dbReference>
<dbReference type="STRING" id="199441.BkAM31D_22920"/>
<evidence type="ECO:0000256" key="10">
    <source>
        <dbReference type="PIRSR" id="PIRSR004532-2"/>
    </source>
</evidence>
<evidence type="ECO:0000256" key="8">
    <source>
        <dbReference type="PIRNR" id="PIRNR004532"/>
    </source>
</evidence>
<evidence type="ECO:0000256" key="5">
    <source>
        <dbReference type="ARBA" id="ARBA00023211"/>
    </source>
</evidence>
<dbReference type="Proteomes" id="UP000193006">
    <property type="component" value="Chromosome"/>
</dbReference>
<feature type="binding site" evidence="10">
    <location>
        <begin position="99"/>
        <end position="101"/>
    </location>
    <ligand>
        <name>substrate</name>
    </ligand>
</feature>
<dbReference type="SUPFAM" id="SSF56655">
    <property type="entry name" value="Carbohydrate phosphatase"/>
    <property type="match status" value="1"/>
</dbReference>
<comment type="catalytic activity">
    <reaction evidence="1">
        <text>beta-D-fructose 1,6-bisphosphate + H2O = beta-D-fructose 6-phosphate + phosphate</text>
        <dbReference type="Rhea" id="RHEA:11064"/>
        <dbReference type="ChEBI" id="CHEBI:15377"/>
        <dbReference type="ChEBI" id="CHEBI:32966"/>
        <dbReference type="ChEBI" id="CHEBI:43474"/>
        <dbReference type="ChEBI" id="CHEBI:57634"/>
        <dbReference type="EC" id="3.1.3.11"/>
    </reaction>
</comment>
<evidence type="ECO:0000256" key="3">
    <source>
        <dbReference type="ARBA" id="ARBA00022723"/>
    </source>
</evidence>
<dbReference type="GO" id="GO:0006094">
    <property type="term" value="P:gluconeogenesis"/>
    <property type="evidence" value="ECO:0007669"/>
    <property type="project" value="InterPro"/>
</dbReference>
<gene>
    <name evidence="11" type="primary">glpX_1</name>
    <name evidence="11" type="ORF">BkAM31D_22920</name>
</gene>
<comment type="cofactor">
    <cofactor evidence="9">
        <name>Mn(2+)</name>
        <dbReference type="ChEBI" id="CHEBI:29035"/>
    </cofactor>
</comment>
<evidence type="ECO:0000256" key="2">
    <source>
        <dbReference type="ARBA" id="ARBA00008989"/>
    </source>
</evidence>
<dbReference type="InterPro" id="IPR004464">
    <property type="entry name" value="FBPase_class-2/SBPase"/>
</dbReference>
<feature type="binding site" evidence="9">
    <location>
        <position position="44"/>
    </location>
    <ligand>
        <name>Mn(2+)</name>
        <dbReference type="ChEBI" id="CHEBI:29035"/>
        <label>1</label>
    </ligand>
</feature>
<dbReference type="Gene3D" id="3.30.540.10">
    <property type="entry name" value="Fructose-1,6-Bisphosphatase, subunit A, domain 1"/>
    <property type="match status" value="1"/>
</dbReference>
<keyword evidence="12" id="KW-1185">Reference proteome</keyword>
<dbReference type="PIRSF" id="PIRSF004532">
    <property type="entry name" value="GlpX"/>
    <property type="match status" value="1"/>
</dbReference>
<dbReference type="AlphaFoldDB" id="A0A1X9MG85"/>
<feature type="binding site" evidence="10">
    <location>
        <position position="130"/>
    </location>
    <ligand>
        <name>substrate</name>
    </ligand>
</feature>
<feature type="binding site" evidence="10">
    <location>
        <begin position="175"/>
        <end position="177"/>
    </location>
    <ligand>
        <name>substrate</name>
    </ligand>
</feature>
<dbReference type="PANTHER" id="PTHR30447:SF0">
    <property type="entry name" value="FRUCTOSE-1,6-BISPHOSPHATASE 1 CLASS 2-RELATED"/>
    <property type="match status" value="1"/>
</dbReference>
<dbReference type="GO" id="GO:0042132">
    <property type="term" value="F:fructose 1,6-bisphosphate 1-phosphatase activity"/>
    <property type="evidence" value="ECO:0007669"/>
    <property type="project" value="UniProtKB-EC"/>
</dbReference>
<sequence length="330" mass="35026">MSAKTTITSTADLKKLAMDFVSVSQGAAVASYPWVGKGNKIEADGAGTEAMRQAMNEIDMLGVVVIGEGEMDEAPMLYIGEELGTGNGPHIDIAVDPVEGTTLMSTGQENSLTVIACAPRGSLLHAPDMYMKKMAVGPKAKGCIDIDASLTDNMMAVAKAMNKDVTELTVMIQNRERHEGLINEVLALGASIRLFPDVDISGAVATAIDEIQVDMLVGTGGAPEGVITAVALKCLGGDFQAKLVPQDEAEIKRCLEMGITEPEKKLTMDELVRSDECFFVATGITEGLLVKGIEKRENGLLQSESFVAIGGDVKTYQYIKSHHLASGEMK</sequence>
<evidence type="ECO:0000256" key="7">
    <source>
        <dbReference type="ARBA" id="ARBA00024331"/>
    </source>
</evidence>
<dbReference type="NCBIfam" id="TIGR00330">
    <property type="entry name" value="glpX"/>
    <property type="match status" value="1"/>
</dbReference>
<feature type="binding site" evidence="9">
    <location>
        <position position="96"/>
    </location>
    <ligand>
        <name>Mn(2+)</name>
        <dbReference type="ChEBI" id="CHEBI:29035"/>
        <label>2</label>
    </ligand>
</feature>
<dbReference type="GO" id="GO:0005829">
    <property type="term" value="C:cytosol"/>
    <property type="evidence" value="ECO:0007669"/>
    <property type="project" value="TreeGrafter"/>
</dbReference>
<dbReference type="FunFam" id="3.40.190.90:FF:000001">
    <property type="entry name" value="Fructose-1,6-bisphosphatase"/>
    <property type="match status" value="1"/>
</dbReference>
<protein>
    <recommendedName>
        <fullName evidence="8">Fructose-1,6-bisphosphatase</fullName>
    </recommendedName>
</protein>
<comment type="similarity">
    <text evidence="2 8">Belongs to the FBPase class 2 family.</text>
</comment>
<dbReference type="GO" id="GO:0030388">
    <property type="term" value="P:fructose 1,6-bisphosphate metabolic process"/>
    <property type="evidence" value="ECO:0007669"/>
    <property type="project" value="TreeGrafter"/>
</dbReference>
<evidence type="ECO:0000313" key="12">
    <source>
        <dbReference type="Proteomes" id="UP000193006"/>
    </source>
</evidence>
<keyword evidence="6 8" id="KW-0119">Carbohydrate metabolism</keyword>
<dbReference type="Pfam" id="PF03320">
    <property type="entry name" value="FBPase_glpX"/>
    <property type="match status" value="1"/>
</dbReference>
<dbReference type="PANTHER" id="PTHR30447">
    <property type="entry name" value="FRUCTOSE-1,6-BISPHOSPHATASE CLASS 2"/>
    <property type="match status" value="1"/>
</dbReference>
<accession>A0A1X9MG85</accession>
<evidence type="ECO:0000256" key="6">
    <source>
        <dbReference type="ARBA" id="ARBA00023277"/>
    </source>
</evidence>
<dbReference type="Gene3D" id="3.40.190.90">
    <property type="match status" value="1"/>
</dbReference>
<dbReference type="GO" id="GO:0006071">
    <property type="term" value="P:glycerol metabolic process"/>
    <property type="evidence" value="ECO:0007669"/>
    <property type="project" value="InterPro"/>
</dbReference>
<dbReference type="CDD" id="cd01516">
    <property type="entry name" value="FBPase_glpX"/>
    <property type="match status" value="1"/>
</dbReference>
<evidence type="ECO:0000256" key="9">
    <source>
        <dbReference type="PIRSR" id="PIRSR004532-1"/>
    </source>
</evidence>
<proteinExistence type="inferred from homology"/>
<evidence type="ECO:0000256" key="4">
    <source>
        <dbReference type="ARBA" id="ARBA00022801"/>
    </source>
</evidence>
<feature type="binding site" evidence="10">
    <location>
        <begin position="197"/>
        <end position="199"/>
    </location>
    <ligand>
        <name>substrate</name>
    </ligand>
</feature>
<keyword evidence="4 11" id="KW-0378">Hydrolase</keyword>
<dbReference type="EMBL" id="CP020814">
    <property type="protein sequence ID" value="ARK32485.1"/>
    <property type="molecule type" value="Genomic_DNA"/>
</dbReference>